<dbReference type="EMBL" id="LAZR01062602">
    <property type="protein sequence ID" value="KKK61186.1"/>
    <property type="molecule type" value="Genomic_DNA"/>
</dbReference>
<evidence type="ECO:0000256" key="3">
    <source>
        <dbReference type="ARBA" id="ARBA00023163"/>
    </source>
</evidence>
<dbReference type="CDD" id="cd07377">
    <property type="entry name" value="WHTH_GntR"/>
    <property type="match status" value="1"/>
</dbReference>
<keyword evidence="2" id="KW-0238">DNA-binding</keyword>
<evidence type="ECO:0000313" key="5">
    <source>
        <dbReference type="EMBL" id="KKK61186.1"/>
    </source>
</evidence>
<dbReference type="SMART" id="SM00345">
    <property type="entry name" value="HTH_GNTR"/>
    <property type="match status" value="1"/>
</dbReference>
<dbReference type="InterPro" id="IPR000524">
    <property type="entry name" value="Tscrpt_reg_HTH_GntR"/>
</dbReference>
<dbReference type="SUPFAM" id="SSF46785">
    <property type="entry name" value="Winged helix' DNA-binding domain"/>
    <property type="match status" value="1"/>
</dbReference>
<dbReference type="PROSITE" id="PS50949">
    <property type="entry name" value="HTH_GNTR"/>
    <property type="match status" value="1"/>
</dbReference>
<dbReference type="AlphaFoldDB" id="A0A0F8ZML7"/>
<dbReference type="Pfam" id="PF00392">
    <property type="entry name" value="GntR"/>
    <property type="match status" value="1"/>
</dbReference>
<evidence type="ECO:0000256" key="2">
    <source>
        <dbReference type="ARBA" id="ARBA00023125"/>
    </source>
</evidence>
<feature type="domain" description="HTH gntR-type" evidence="4">
    <location>
        <begin position="9"/>
        <end position="77"/>
    </location>
</feature>
<keyword evidence="1" id="KW-0805">Transcription regulation</keyword>
<organism evidence="5">
    <name type="scientific">marine sediment metagenome</name>
    <dbReference type="NCBI Taxonomy" id="412755"/>
    <lineage>
        <taxon>unclassified sequences</taxon>
        <taxon>metagenomes</taxon>
        <taxon>ecological metagenomes</taxon>
    </lineage>
</organism>
<proteinExistence type="predicted"/>
<comment type="caution">
    <text evidence="5">The sequence shown here is derived from an EMBL/GenBank/DDBJ whole genome shotgun (WGS) entry which is preliminary data.</text>
</comment>
<sequence length="130" mass="14087">MDIDSNSHVPIYEQIVDSVRAGIAAGIYRPGEMLPSLRTMALELVVNPNTVQRAYEVLEREGIVYSRRGIGLFVTKQGVASSRAKSKSALLANLSGNIASARSAGLTDESIRATFEKILNRAAQHTRSKS</sequence>
<dbReference type="GO" id="GO:0003700">
    <property type="term" value="F:DNA-binding transcription factor activity"/>
    <property type="evidence" value="ECO:0007669"/>
    <property type="project" value="InterPro"/>
</dbReference>
<dbReference type="GO" id="GO:0003677">
    <property type="term" value="F:DNA binding"/>
    <property type="evidence" value="ECO:0007669"/>
    <property type="project" value="UniProtKB-KW"/>
</dbReference>
<dbReference type="PANTHER" id="PTHR38445">
    <property type="entry name" value="HTH-TYPE TRANSCRIPTIONAL REPRESSOR YTRA"/>
    <property type="match status" value="1"/>
</dbReference>
<dbReference type="InterPro" id="IPR036388">
    <property type="entry name" value="WH-like_DNA-bd_sf"/>
</dbReference>
<evidence type="ECO:0000259" key="4">
    <source>
        <dbReference type="PROSITE" id="PS50949"/>
    </source>
</evidence>
<dbReference type="PANTHER" id="PTHR38445:SF9">
    <property type="entry name" value="HTH-TYPE TRANSCRIPTIONAL REPRESSOR YTRA"/>
    <property type="match status" value="1"/>
</dbReference>
<accession>A0A0F8ZML7</accession>
<name>A0A0F8ZML7_9ZZZZ</name>
<dbReference type="Gene3D" id="1.10.10.10">
    <property type="entry name" value="Winged helix-like DNA-binding domain superfamily/Winged helix DNA-binding domain"/>
    <property type="match status" value="1"/>
</dbReference>
<dbReference type="InterPro" id="IPR036390">
    <property type="entry name" value="WH_DNA-bd_sf"/>
</dbReference>
<gene>
    <name evidence="5" type="ORF">LCGC14_3016840</name>
</gene>
<protein>
    <recommendedName>
        <fullName evidence="4">HTH gntR-type domain-containing protein</fullName>
    </recommendedName>
</protein>
<evidence type="ECO:0000256" key="1">
    <source>
        <dbReference type="ARBA" id="ARBA00023015"/>
    </source>
</evidence>
<reference evidence="5" key="1">
    <citation type="journal article" date="2015" name="Nature">
        <title>Complex archaea that bridge the gap between prokaryotes and eukaryotes.</title>
        <authorList>
            <person name="Spang A."/>
            <person name="Saw J.H."/>
            <person name="Jorgensen S.L."/>
            <person name="Zaremba-Niedzwiedzka K."/>
            <person name="Martijn J."/>
            <person name="Lind A.E."/>
            <person name="van Eijk R."/>
            <person name="Schleper C."/>
            <person name="Guy L."/>
            <person name="Ettema T.J."/>
        </authorList>
    </citation>
    <scope>NUCLEOTIDE SEQUENCE</scope>
</reference>
<keyword evidence="3" id="KW-0804">Transcription</keyword>